<dbReference type="Gene3D" id="2.40.30.170">
    <property type="match status" value="1"/>
</dbReference>
<dbReference type="InterPro" id="IPR045800">
    <property type="entry name" value="HMBD"/>
</dbReference>
<dbReference type="RefSeq" id="WP_377319576.1">
    <property type="nucleotide sequence ID" value="NZ_JBHSNF010000002.1"/>
</dbReference>
<gene>
    <name evidence="9" type="ORF">ACFPPA_09750</name>
</gene>
<feature type="domain" description="Heavy metal binding" evidence="4">
    <location>
        <begin position="52"/>
        <end position="77"/>
    </location>
</feature>
<keyword evidence="2" id="KW-0813">Transport</keyword>
<feature type="domain" description="Multidrug resistance protein MdtA-like C-terminal permuted SH3" evidence="8">
    <location>
        <begin position="331"/>
        <end position="388"/>
    </location>
</feature>
<organism evidence="9 10">
    <name type="scientific">Rhodanobacter ginsengisoli</name>
    <dbReference type="NCBI Taxonomy" id="418646"/>
    <lineage>
        <taxon>Bacteria</taxon>
        <taxon>Pseudomonadati</taxon>
        <taxon>Pseudomonadota</taxon>
        <taxon>Gammaproteobacteria</taxon>
        <taxon>Lysobacterales</taxon>
        <taxon>Rhodanobacteraceae</taxon>
        <taxon>Rhodanobacter</taxon>
    </lineage>
</organism>
<dbReference type="EMBL" id="JBHSNF010000002">
    <property type="protein sequence ID" value="MFC5526026.1"/>
    <property type="molecule type" value="Genomic_DNA"/>
</dbReference>
<dbReference type="InterPro" id="IPR058790">
    <property type="entry name" value="BSH_CusB"/>
</dbReference>
<dbReference type="Pfam" id="PF25919">
    <property type="entry name" value="BSH_CusB"/>
    <property type="match status" value="1"/>
</dbReference>
<dbReference type="InterPro" id="IPR058791">
    <property type="entry name" value="3HB_CusB"/>
</dbReference>
<protein>
    <submittedName>
        <fullName evidence="9">Efflux RND transporter periplasmic adaptor subunit</fullName>
    </submittedName>
</protein>
<sequence>MKTSRWIPFAVIVALLALVSGFFLGKREHSAENSDKASRSATATPERKILYWKGPMTPSFHSDRPGKSPMGMDLVPVYADEGSSAEPADVKISPDVVNNLGVRTSEVEQGMFSHRLELVGYVGYDEDTITSINTRADGWVEKLAVKNVGESIKRGQLLYQLFSPKLATAAREYLVALASGSPSLIAASQERLRSLGFSNAQIAQLKRTRKASERVSRYAESSGVVTSLGVHEGGYVMPATQVMTLADLSTVWVLAEIDQSQAALLHVGQKAVADFDAFPGQHWNGVVDYVYPDISSMTRTVKARLRFANADRRLQPNMYAHVTLQATPQQNALFIPDQALIRTGHGQRVIVALGDGRFDVCPVEAGITSGDKVEILKGLRAGQHVVTSAQFMLDSEANIDAAALRLGAGRPGCQEPPHSAGKGTTGQTRAASGMAGMDKSGQSMPAGTRDNGAQPQ</sequence>
<reference evidence="10" key="1">
    <citation type="journal article" date="2019" name="Int. J. Syst. Evol. Microbiol.">
        <title>The Global Catalogue of Microorganisms (GCM) 10K type strain sequencing project: providing services to taxonomists for standard genome sequencing and annotation.</title>
        <authorList>
            <consortium name="The Broad Institute Genomics Platform"/>
            <consortium name="The Broad Institute Genome Sequencing Center for Infectious Disease"/>
            <person name="Wu L."/>
            <person name="Ma J."/>
        </authorList>
    </citation>
    <scope>NUCLEOTIDE SEQUENCE [LARGE SCALE GENOMIC DNA]</scope>
    <source>
        <strain evidence="10">CGMCC 1.16619</strain>
    </source>
</reference>
<dbReference type="PANTHER" id="PTHR30097:SF15">
    <property type="entry name" value="CATION EFFLUX SYSTEM PROTEIN CUSB"/>
    <property type="match status" value="1"/>
</dbReference>
<evidence type="ECO:0000259" key="4">
    <source>
        <dbReference type="Pfam" id="PF19335"/>
    </source>
</evidence>
<evidence type="ECO:0000313" key="9">
    <source>
        <dbReference type="EMBL" id="MFC5526026.1"/>
    </source>
</evidence>
<evidence type="ECO:0000259" key="8">
    <source>
        <dbReference type="Pfam" id="PF25967"/>
    </source>
</evidence>
<dbReference type="Pfam" id="PF25869">
    <property type="entry name" value="3HB_CusB"/>
    <property type="match status" value="1"/>
</dbReference>
<dbReference type="Proteomes" id="UP001596114">
    <property type="component" value="Unassembled WGS sequence"/>
</dbReference>
<dbReference type="SUPFAM" id="SSF111369">
    <property type="entry name" value="HlyD-like secretion proteins"/>
    <property type="match status" value="1"/>
</dbReference>
<dbReference type="InterPro" id="IPR058792">
    <property type="entry name" value="Beta-barrel_RND_2"/>
</dbReference>
<name>A0ABW0QM33_9GAMM</name>
<comment type="caution">
    <text evidence="9">The sequence shown here is derived from an EMBL/GenBank/DDBJ whole genome shotgun (WGS) entry which is preliminary data.</text>
</comment>
<dbReference type="InterPro" id="IPR058627">
    <property type="entry name" value="MdtA-like_C"/>
</dbReference>
<evidence type="ECO:0000256" key="3">
    <source>
        <dbReference type="SAM" id="MobiDB-lite"/>
    </source>
</evidence>
<proteinExistence type="inferred from homology"/>
<dbReference type="Pfam" id="PF25954">
    <property type="entry name" value="Beta-barrel_RND_2"/>
    <property type="match status" value="1"/>
</dbReference>
<dbReference type="Pfam" id="PF25967">
    <property type="entry name" value="RND-MFP_C"/>
    <property type="match status" value="1"/>
</dbReference>
<feature type="domain" description="CusB-like beta-barrel" evidence="7">
    <location>
        <begin position="250"/>
        <end position="326"/>
    </location>
</feature>
<feature type="domain" description="CusB-like barrel-sandwich hybrid" evidence="6">
    <location>
        <begin position="130"/>
        <end position="245"/>
    </location>
</feature>
<evidence type="ECO:0000259" key="7">
    <source>
        <dbReference type="Pfam" id="PF25954"/>
    </source>
</evidence>
<feature type="compositionally biased region" description="Polar residues" evidence="3">
    <location>
        <begin position="440"/>
        <end position="456"/>
    </location>
</feature>
<comment type="similarity">
    <text evidence="1">Belongs to the membrane fusion protein (MFP) (TC 8.A.1) family.</text>
</comment>
<evidence type="ECO:0000256" key="2">
    <source>
        <dbReference type="ARBA" id="ARBA00022448"/>
    </source>
</evidence>
<accession>A0ABW0QM33</accession>
<dbReference type="Gene3D" id="6.10.140.730">
    <property type="match status" value="1"/>
</dbReference>
<dbReference type="Gene3D" id="2.40.420.20">
    <property type="match status" value="1"/>
</dbReference>
<evidence type="ECO:0000259" key="5">
    <source>
        <dbReference type="Pfam" id="PF25869"/>
    </source>
</evidence>
<evidence type="ECO:0000313" key="10">
    <source>
        <dbReference type="Proteomes" id="UP001596114"/>
    </source>
</evidence>
<dbReference type="InterPro" id="IPR006143">
    <property type="entry name" value="RND_pump_MFP"/>
</dbReference>
<feature type="region of interest" description="Disordered" evidence="3">
    <location>
        <begin position="408"/>
        <end position="456"/>
    </location>
</feature>
<dbReference type="InterPro" id="IPR051909">
    <property type="entry name" value="MFP_Cation_Efflux"/>
</dbReference>
<dbReference type="NCBIfam" id="TIGR01730">
    <property type="entry name" value="RND_mfp"/>
    <property type="match status" value="1"/>
</dbReference>
<keyword evidence="10" id="KW-1185">Reference proteome</keyword>
<feature type="domain" description="CusB-like three alpha-helical bundle" evidence="5">
    <location>
        <begin position="166"/>
        <end position="212"/>
    </location>
</feature>
<evidence type="ECO:0000259" key="6">
    <source>
        <dbReference type="Pfam" id="PF25919"/>
    </source>
</evidence>
<dbReference type="PANTHER" id="PTHR30097">
    <property type="entry name" value="CATION EFFLUX SYSTEM PROTEIN CUSB"/>
    <property type="match status" value="1"/>
</dbReference>
<evidence type="ECO:0000256" key="1">
    <source>
        <dbReference type="ARBA" id="ARBA00009477"/>
    </source>
</evidence>
<dbReference type="Pfam" id="PF19335">
    <property type="entry name" value="HMBD"/>
    <property type="match status" value="1"/>
</dbReference>